<comment type="caution">
    <text evidence="2">The sequence shown here is derived from an EMBL/GenBank/DDBJ whole genome shotgun (WGS) entry which is preliminary data.</text>
</comment>
<organism evidence="2 3">
    <name type="scientific">Aetokthonos hydrillicola Thurmond2011</name>
    <dbReference type="NCBI Taxonomy" id="2712845"/>
    <lineage>
        <taxon>Bacteria</taxon>
        <taxon>Bacillati</taxon>
        <taxon>Cyanobacteriota</taxon>
        <taxon>Cyanophyceae</taxon>
        <taxon>Nostocales</taxon>
        <taxon>Hapalosiphonaceae</taxon>
        <taxon>Aetokthonos</taxon>
    </lineage>
</organism>
<dbReference type="PANTHER" id="PTHR44013:SF1">
    <property type="entry name" value="ZINC-TYPE ALCOHOL DEHYDROGENASE-LIKE PROTEIN C16A3.02C"/>
    <property type="match status" value="1"/>
</dbReference>
<dbReference type="InterPro" id="IPR036291">
    <property type="entry name" value="NAD(P)-bd_dom_sf"/>
</dbReference>
<dbReference type="Pfam" id="PF13602">
    <property type="entry name" value="ADH_zinc_N_2"/>
    <property type="match status" value="1"/>
</dbReference>
<evidence type="ECO:0000259" key="1">
    <source>
        <dbReference type="SMART" id="SM00829"/>
    </source>
</evidence>
<evidence type="ECO:0000313" key="2">
    <source>
        <dbReference type="EMBL" id="MDR9893513.1"/>
    </source>
</evidence>
<dbReference type="EMBL" id="JAALHA020000001">
    <property type="protein sequence ID" value="MDR9893513.1"/>
    <property type="molecule type" value="Genomic_DNA"/>
</dbReference>
<keyword evidence="3" id="KW-1185">Reference proteome</keyword>
<name>A0AAP5I1Q2_9CYAN</name>
<dbReference type="Proteomes" id="UP000667802">
    <property type="component" value="Unassembled WGS sequence"/>
</dbReference>
<dbReference type="GO" id="GO:0016491">
    <property type="term" value="F:oxidoreductase activity"/>
    <property type="evidence" value="ECO:0007669"/>
    <property type="project" value="InterPro"/>
</dbReference>
<gene>
    <name evidence="2" type="ORF">G7B40_002780</name>
</gene>
<dbReference type="AlphaFoldDB" id="A0AAP5I1Q2"/>
<dbReference type="SMART" id="SM00829">
    <property type="entry name" value="PKS_ER"/>
    <property type="match status" value="1"/>
</dbReference>
<dbReference type="Pfam" id="PF08240">
    <property type="entry name" value="ADH_N"/>
    <property type="match status" value="1"/>
</dbReference>
<dbReference type="InterPro" id="IPR020843">
    <property type="entry name" value="ER"/>
</dbReference>
<feature type="domain" description="Enoyl reductase (ER)" evidence="1">
    <location>
        <begin position="13"/>
        <end position="310"/>
    </location>
</feature>
<dbReference type="InterPro" id="IPR011032">
    <property type="entry name" value="GroES-like_sf"/>
</dbReference>
<dbReference type="InterPro" id="IPR052733">
    <property type="entry name" value="Chloroplast_QOR"/>
</dbReference>
<evidence type="ECO:0000313" key="3">
    <source>
        <dbReference type="Proteomes" id="UP000667802"/>
    </source>
</evidence>
<dbReference type="CDD" id="cd05289">
    <property type="entry name" value="MDR_like_2"/>
    <property type="match status" value="1"/>
</dbReference>
<accession>A0AAP5I1Q2</accession>
<dbReference type="Gene3D" id="3.40.50.720">
    <property type="entry name" value="NAD(P)-binding Rossmann-like Domain"/>
    <property type="match status" value="1"/>
</dbReference>
<proteinExistence type="predicted"/>
<dbReference type="Gene3D" id="3.90.180.10">
    <property type="entry name" value="Medium-chain alcohol dehydrogenases, catalytic domain"/>
    <property type="match status" value="1"/>
</dbReference>
<sequence>METMKAVQIHSYGGPEVLVYEEVPRPEPSSKEVLIRVQAASVNPLDWKIRQGYMQDMMPVSLPLILGLDIAGVVEAIGSDVNTISVGQDVYAAVSDMLHFGGYADYAVRSVEYVAPKPKTLDYIQAASVPVVAATAWQGLFDVGNLAQEQKVLVHAAAGGVGMFAVQLAKVHGAYVIGTASTRNIDFVKSLGADEVIDYTTTPFEKVVRDVDIVLDTLGGDTQARSWGVLKPGGILVATATFPSQEVAAQHSVRAAMVLVNPTATVLTKIAELIDAGKLRTLVDTVLPLAEARRAHELSQQGHTRGKIILEVQPS</sequence>
<dbReference type="PANTHER" id="PTHR44013">
    <property type="entry name" value="ZINC-TYPE ALCOHOL DEHYDROGENASE-LIKE PROTEIN C16A3.02C"/>
    <property type="match status" value="1"/>
</dbReference>
<protein>
    <submittedName>
        <fullName evidence="2">NADP-dependent oxidoreductase</fullName>
    </submittedName>
</protein>
<reference evidence="3" key="1">
    <citation type="journal article" date="2021" name="Science">
        <title>Hunting the eagle killer: A cyanobacterial neurotoxin causes vacuolar myelinopathy.</title>
        <authorList>
            <person name="Breinlinger S."/>
            <person name="Phillips T.J."/>
            <person name="Haram B.N."/>
            <person name="Mares J."/>
            <person name="Martinez Yerena J.A."/>
            <person name="Hrouzek P."/>
            <person name="Sobotka R."/>
            <person name="Henderson W.M."/>
            <person name="Schmieder P."/>
            <person name="Williams S.M."/>
            <person name="Lauderdale J.D."/>
            <person name="Wilde H.D."/>
            <person name="Gerrin W."/>
            <person name="Kust A."/>
            <person name="Washington J.W."/>
            <person name="Wagner C."/>
            <person name="Geier B."/>
            <person name="Liebeke M."/>
            <person name="Enke H."/>
            <person name="Niedermeyer T.H.J."/>
            <person name="Wilde S.B."/>
        </authorList>
    </citation>
    <scope>NUCLEOTIDE SEQUENCE [LARGE SCALE GENOMIC DNA]</scope>
    <source>
        <strain evidence="3">Thurmond2011</strain>
    </source>
</reference>
<dbReference type="RefSeq" id="WP_208344057.1">
    <property type="nucleotide sequence ID" value="NZ_CAWQFN010000473.1"/>
</dbReference>
<dbReference type="InterPro" id="IPR013154">
    <property type="entry name" value="ADH-like_N"/>
</dbReference>
<dbReference type="SUPFAM" id="SSF51735">
    <property type="entry name" value="NAD(P)-binding Rossmann-fold domains"/>
    <property type="match status" value="1"/>
</dbReference>
<dbReference type="SUPFAM" id="SSF50129">
    <property type="entry name" value="GroES-like"/>
    <property type="match status" value="1"/>
</dbReference>